<evidence type="ECO:0000313" key="4">
    <source>
        <dbReference type="EMBL" id="BFO21967.1"/>
    </source>
</evidence>
<protein>
    <recommendedName>
        <fullName evidence="5">Tetratricopeptide repeat protein</fullName>
    </recommendedName>
</protein>
<keyword evidence="1" id="KW-0802">TPR repeat</keyword>
<reference evidence="4" key="1">
    <citation type="submission" date="2024-06" db="EMBL/GenBank/DDBJ databases">
        <authorList>
            <consortium name="consrtm"/>
            <person name="Uemura M."/>
            <person name="Terahara T."/>
        </authorList>
    </citation>
    <scope>NUCLEOTIDE SEQUENCE</scope>
    <source>
        <strain evidence="4">KM77-8</strain>
    </source>
</reference>
<name>A0AAT9HX56_9ACTN</name>
<evidence type="ECO:0000256" key="3">
    <source>
        <dbReference type="SAM" id="SignalP"/>
    </source>
</evidence>
<dbReference type="EMBL" id="AP035768">
    <property type="protein sequence ID" value="BFO21967.1"/>
    <property type="molecule type" value="Genomic_DNA"/>
</dbReference>
<proteinExistence type="predicted"/>
<dbReference type="InterPro" id="IPR019734">
    <property type="entry name" value="TPR_rpt"/>
</dbReference>
<dbReference type="Pfam" id="PF13424">
    <property type="entry name" value="TPR_12"/>
    <property type="match status" value="1"/>
</dbReference>
<dbReference type="PROSITE" id="PS50005">
    <property type="entry name" value="TPR"/>
    <property type="match status" value="1"/>
</dbReference>
<organism evidence="4">
    <name type="scientific">Streptomyces haneummycinicus</name>
    <dbReference type="NCBI Taxonomy" id="3074435"/>
    <lineage>
        <taxon>Bacteria</taxon>
        <taxon>Bacillati</taxon>
        <taxon>Actinomycetota</taxon>
        <taxon>Actinomycetes</taxon>
        <taxon>Kitasatosporales</taxon>
        <taxon>Streptomycetaceae</taxon>
        <taxon>Streptomyces</taxon>
    </lineage>
</organism>
<reference evidence="4" key="2">
    <citation type="submission" date="2024-07" db="EMBL/GenBank/DDBJ databases">
        <title>Streptomyces haneummycinica sp. nov., a new antibiotic-producing actinobacterium isolated from marine sediment.</title>
        <authorList>
            <person name="Uemura M."/>
            <person name="Hamada M."/>
            <person name="Hirano S."/>
            <person name="Kobayashi K."/>
            <person name="Ohshiro T."/>
            <person name="Kobayashi T."/>
            <person name="Terahara T."/>
        </authorList>
    </citation>
    <scope>NUCLEOTIDE SEQUENCE</scope>
    <source>
        <strain evidence="4">KM77-8</strain>
    </source>
</reference>
<evidence type="ECO:0000256" key="1">
    <source>
        <dbReference type="PROSITE-ProRule" id="PRU00339"/>
    </source>
</evidence>
<feature type="region of interest" description="Disordered" evidence="2">
    <location>
        <begin position="25"/>
        <end position="75"/>
    </location>
</feature>
<feature type="signal peptide" evidence="3">
    <location>
        <begin position="1"/>
        <end position="22"/>
    </location>
</feature>
<feature type="chain" id="PRO_5043389443" description="Tetratricopeptide repeat protein" evidence="3">
    <location>
        <begin position="23"/>
        <end position="369"/>
    </location>
</feature>
<accession>A0AAT9HX56</accession>
<evidence type="ECO:0000256" key="2">
    <source>
        <dbReference type="SAM" id="MobiDB-lite"/>
    </source>
</evidence>
<gene>
    <name evidence="4" type="ORF">SHKM778_83550</name>
</gene>
<dbReference type="Gene3D" id="1.25.40.10">
    <property type="entry name" value="Tetratricopeptide repeat domain"/>
    <property type="match status" value="1"/>
</dbReference>
<keyword evidence="3" id="KW-0732">Signal</keyword>
<dbReference type="SUPFAM" id="SSF48452">
    <property type="entry name" value="TPR-like"/>
    <property type="match status" value="1"/>
</dbReference>
<sequence length="369" mass="41137">MEEIIARCARLPLALAVVAAHAAEHPGFPSGPSSTRCARARTAWTPSRRATPSPPTCGPSSPGRTTRCRPRRAPVPAARPALRIRRLRPAAAALTGLPLRETRTLLRELTRAHMLTECPPGRYGLHDLLRVYAAECVQADESEQETDRAQARMLAWYLYTADSTYAHITPTRRRVPLDPPPDDCRPLVFTTYDQALEWCETERGNLVAAVHRAVALGDLGTAWRLPAVLWGFFYLRGHRRDWLEVTGTGLSAARVDGDLRGRAQSLVDRAAALRLSERYDETIDHLRQALVVWRELGDRAGWVRTVGNLGDAYLQVGRTKKAVEYFRRGLTVGRILGSVWGRASRSPIWGTPTSAWDGTTRLSTVWRTR</sequence>
<dbReference type="InterPro" id="IPR011990">
    <property type="entry name" value="TPR-like_helical_dom_sf"/>
</dbReference>
<feature type="repeat" description="TPR" evidence="1">
    <location>
        <begin position="303"/>
        <end position="336"/>
    </location>
</feature>
<evidence type="ECO:0008006" key="5">
    <source>
        <dbReference type="Google" id="ProtNLM"/>
    </source>
</evidence>
<dbReference type="SMART" id="SM00028">
    <property type="entry name" value="TPR"/>
    <property type="match status" value="2"/>
</dbReference>
<dbReference type="AlphaFoldDB" id="A0AAT9HX56"/>